<dbReference type="OrthoDB" id="614457at2"/>
<protein>
    <submittedName>
        <fullName evidence="1">SusD/RagB family nutrient-binding outer membrane lipoprotein</fullName>
    </submittedName>
</protein>
<dbReference type="AlphaFoldDB" id="A0A365XSM8"/>
<name>A0A365XSM8_9BACT</name>
<keyword evidence="1" id="KW-0449">Lipoprotein</keyword>
<dbReference type="SUPFAM" id="SSF48452">
    <property type="entry name" value="TPR-like"/>
    <property type="match status" value="1"/>
</dbReference>
<accession>A0A365XSM8</accession>
<comment type="caution">
    <text evidence="1">The sequence shown here is derived from an EMBL/GenBank/DDBJ whole genome shotgun (WGS) entry which is preliminary data.</text>
</comment>
<dbReference type="InterPro" id="IPR011990">
    <property type="entry name" value="TPR-like_helical_dom_sf"/>
</dbReference>
<sequence length="467" mass="51261">MKITKIFVLIGGLVLINTGCKKFLDINDDPNNPLSVKEVQLLPTIEAATSTLVVGGTSTNYTAYWMQQLSQNQQAPTIESYFMTGVDANNTWGYELYTYVFANANVMISQAISAKNNHYAAIGKTLFAYNLAIATDLWNNIPYSQGFRIPEVMNPKYDSQESIYQNIQQLLDSALYYINQPAGVKVPAGDDYIYKGDMTKWKKLIYTLKARYYLRLSRAPGRTAALQADSALTALQNGLGDNSDNPFVPYPGTGNSSNPWAVRFRPAAGGVVLAQSFVDSLKTRNDPRLPIIATKNVDGVYVGRKVGDKPAGDAKAYSAVNSFYGGAAANLYLATYGEALFIKAEATLIKQGAAAAQPVYQAAIAAHMSLLGVADNAQQTYIASRPALTDANAVQQIISEKYVADFLSPEVYNDWRRTGFPELVPYVGTGVKGIPRRWPYPTNELLTNPQPDQKATINDRVWWDTSN</sequence>
<reference evidence="1 2" key="1">
    <citation type="submission" date="2018-05" db="EMBL/GenBank/DDBJ databases">
        <title>Chitinophaga sp. K3CV102501T nov., isolated from isolated from a monsoon evergreen broad-leaved forest soil.</title>
        <authorList>
            <person name="Lv Y."/>
        </authorList>
    </citation>
    <scope>NUCLEOTIDE SEQUENCE [LARGE SCALE GENOMIC DNA]</scope>
    <source>
        <strain evidence="1 2">GDMCC 1.1325</strain>
    </source>
</reference>
<dbReference type="InterPro" id="IPR041662">
    <property type="entry name" value="SusD-like_2"/>
</dbReference>
<evidence type="ECO:0000313" key="1">
    <source>
        <dbReference type="EMBL" id="RBL89118.1"/>
    </source>
</evidence>
<dbReference type="Proteomes" id="UP000253410">
    <property type="component" value="Unassembled WGS sequence"/>
</dbReference>
<gene>
    <name evidence="1" type="ORF">DF182_21530</name>
</gene>
<dbReference type="Gene3D" id="1.25.40.390">
    <property type="match status" value="1"/>
</dbReference>
<evidence type="ECO:0000313" key="2">
    <source>
        <dbReference type="Proteomes" id="UP000253410"/>
    </source>
</evidence>
<proteinExistence type="predicted"/>
<dbReference type="RefSeq" id="WP_113617864.1">
    <property type="nucleotide sequence ID" value="NZ_QFFJ01000002.1"/>
</dbReference>
<keyword evidence="2" id="KW-1185">Reference proteome</keyword>
<organism evidence="1 2">
    <name type="scientific">Chitinophaga flava</name>
    <dbReference type="NCBI Taxonomy" id="2259036"/>
    <lineage>
        <taxon>Bacteria</taxon>
        <taxon>Pseudomonadati</taxon>
        <taxon>Bacteroidota</taxon>
        <taxon>Chitinophagia</taxon>
        <taxon>Chitinophagales</taxon>
        <taxon>Chitinophagaceae</taxon>
        <taxon>Chitinophaga</taxon>
    </lineage>
</organism>
<dbReference type="EMBL" id="QFFJ01000002">
    <property type="protein sequence ID" value="RBL89118.1"/>
    <property type="molecule type" value="Genomic_DNA"/>
</dbReference>
<dbReference type="Pfam" id="PF12771">
    <property type="entry name" value="SusD-like_2"/>
    <property type="match status" value="1"/>
</dbReference>